<dbReference type="InterPro" id="IPR029063">
    <property type="entry name" value="SAM-dependent_MTases_sf"/>
</dbReference>
<feature type="domain" description="DNA methylase N-4/N-6" evidence="9">
    <location>
        <begin position="21"/>
        <end position="275"/>
    </location>
</feature>
<proteinExistence type="inferred from homology"/>
<reference evidence="10" key="2">
    <citation type="journal article" date="2021" name="PeerJ">
        <title>Extensive microbial diversity within the chicken gut microbiome revealed by metagenomics and culture.</title>
        <authorList>
            <person name="Gilroy R."/>
            <person name="Ravi A."/>
            <person name="Getino M."/>
            <person name="Pursley I."/>
            <person name="Horton D.L."/>
            <person name="Alikhan N.F."/>
            <person name="Baker D."/>
            <person name="Gharbi K."/>
            <person name="Hall N."/>
            <person name="Watson M."/>
            <person name="Adriaenssens E.M."/>
            <person name="Foster-Nyarko E."/>
            <person name="Jarju S."/>
            <person name="Secka A."/>
            <person name="Antonio M."/>
            <person name="Oren A."/>
            <person name="Chaudhuri R.R."/>
            <person name="La Ragione R."/>
            <person name="Hildebrand F."/>
            <person name="Pallen M.J."/>
        </authorList>
    </citation>
    <scope>NUCLEOTIDE SEQUENCE</scope>
    <source>
        <strain evidence="10">CHK152-2994</strain>
    </source>
</reference>
<dbReference type="EMBL" id="DVJO01000120">
    <property type="protein sequence ID" value="HIS83054.1"/>
    <property type="molecule type" value="Genomic_DNA"/>
</dbReference>
<organism evidence="10 11">
    <name type="scientific">Candidatus Scatenecus faecavium</name>
    <dbReference type="NCBI Taxonomy" id="2840915"/>
    <lineage>
        <taxon>Bacteria</taxon>
        <taxon>Candidatus Scatenecus</taxon>
    </lineage>
</organism>
<dbReference type="EC" id="2.1.1.-" evidence="8"/>
<sequence>MNKIHQGHALNILKTFPDASVNMCITSPPYWGLRDYKTDSVKWDDGWLGELGTESDVNAYINHLCDIFDEVKRVLKDDGTCWVNIGDTYHNKNLCLIPFCFALEMSNRGWIVRNVIIWQKPNATPQSAKDRFTVDFEYLLFFSKNKKYYFEQQFEPFQNSTLQRGKRKFSENKSHFYQGYGRLQQQKFHQKVLNESLPGRNMRTVWNIPTKSYHGAHFAVFPPDLIEIPVKSGCPKDGIVLDPFIGSGTTAIVANKLNRRWLGIELNSEYIKLAEHRISQNT</sequence>
<dbReference type="InterPro" id="IPR001091">
    <property type="entry name" value="RM_Methyltransferase"/>
</dbReference>
<protein>
    <recommendedName>
        <fullName evidence="8">Methyltransferase</fullName>
        <ecNumber evidence="8">2.1.1.-</ecNumber>
    </recommendedName>
</protein>
<dbReference type="GO" id="GO:0032259">
    <property type="term" value="P:methylation"/>
    <property type="evidence" value="ECO:0007669"/>
    <property type="project" value="UniProtKB-KW"/>
</dbReference>
<dbReference type="InterPro" id="IPR017985">
    <property type="entry name" value="MeTrfase_CN4_CS"/>
</dbReference>
<dbReference type="Proteomes" id="UP000824139">
    <property type="component" value="Unassembled WGS sequence"/>
</dbReference>
<evidence type="ECO:0000313" key="11">
    <source>
        <dbReference type="Proteomes" id="UP000824139"/>
    </source>
</evidence>
<dbReference type="PANTHER" id="PTHR13370:SF24">
    <property type="entry name" value="TYPE III RESTRICTION-MODIFICATION ENZYME STYLTI MOD SUBUNIT"/>
    <property type="match status" value="1"/>
</dbReference>
<dbReference type="PRINTS" id="PR00508">
    <property type="entry name" value="S21N4MTFRASE"/>
</dbReference>
<evidence type="ECO:0000256" key="2">
    <source>
        <dbReference type="ARBA" id="ARBA00022603"/>
    </source>
</evidence>
<evidence type="ECO:0000259" key="9">
    <source>
        <dbReference type="Pfam" id="PF01555"/>
    </source>
</evidence>
<evidence type="ECO:0000256" key="5">
    <source>
        <dbReference type="ARBA" id="ARBA00022747"/>
    </source>
</evidence>
<dbReference type="SUPFAM" id="SSF53335">
    <property type="entry name" value="S-adenosyl-L-methionine-dependent methyltransferases"/>
    <property type="match status" value="1"/>
</dbReference>
<dbReference type="PROSITE" id="PS00093">
    <property type="entry name" value="N4_MTASE"/>
    <property type="match status" value="1"/>
</dbReference>
<evidence type="ECO:0000256" key="7">
    <source>
        <dbReference type="ARBA" id="ARBA00049120"/>
    </source>
</evidence>
<keyword evidence="6" id="KW-0238">DNA-binding</keyword>
<evidence type="ECO:0000256" key="1">
    <source>
        <dbReference type="ARBA" id="ARBA00010203"/>
    </source>
</evidence>
<dbReference type="GO" id="GO:0005737">
    <property type="term" value="C:cytoplasm"/>
    <property type="evidence" value="ECO:0007669"/>
    <property type="project" value="TreeGrafter"/>
</dbReference>
<dbReference type="AlphaFoldDB" id="A0A9D1FVV7"/>
<keyword evidence="5" id="KW-0680">Restriction system</keyword>
<dbReference type="GO" id="GO:0009307">
    <property type="term" value="P:DNA restriction-modification system"/>
    <property type="evidence" value="ECO:0007669"/>
    <property type="project" value="UniProtKB-KW"/>
</dbReference>
<evidence type="ECO:0000256" key="4">
    <source>
        <dbReference type="ARBA" id="ARBA00022691"/>
    </source>
</evidence>
<comment type="similarity">
    <text evidence="1">Belongs to the N(4)/N(6)-methyltransferase family. N(4) subfamily.</text>
</comment>
<evidence type="ECO:0000256" key="6">
    <source>
        <dbReference type="ARBA" id="ARBA00023125"/>
    </source>
</evidence>
<gene>
    <name evidence="10" type="ORF">IAD41_05555</name>
</gene>
<dbReference type="Gene3D" id="3.40.50.150">
    <property type="entry name" value="Vaccinia Virus protein VP39"/>
    <property type="match status" value="1"/>
</dbReference>
<comment type="catalytic activity">
    <reaction evidence="7">
        <text>a 2'-deoxycytidine in DNA + S-adenosyl-L-methionine = an N(4)-methyl-2'-deoxycytidine in DNA + S-adenosyl-L-homocysteine + H(+)</text>
        <dbReference type="Rhea" id="RHEA:16857"/>
        <dbReference type="Rhea" id="RHEA-COMP:11369"/>
        <dbReference type="Rhea" id="RHEA-COMP:13674"/>
        <dbReference type="ChEBI" id="CHEBI:15378"/>
        <dbReference type="ChEBI" id="CHEBI:57856"/>
        <dbReference type="ChEBI" id="CHEBI:59789"/>
        <dbReference type="ChEBI" id="CHEBI:85452"/>
        <dbReference type="ChEBI" id="CHEBI:137933"/>
        <dbReference type="EC" id="2.1.1.113"/>
    </reaction>
</comment>
<name>A0A9D1FVV7_9BACT</name>
<dbReference type="Pfam" id="PF01555">
    <property type="entry name" value="N6_N4_Mtase"/>
    <property type="match status" value="1"/>
</dbReference>
<comment type="caution">
    <text evidence="10">The sequence shown here is derived from an EMBL/GenBank/DDBJ whole genome shotgun (WGS) entry which is preliminary data.</text>
</comment>
<dbReference type="PANTHER" id="PTHR13370">
    <property type="entry name" value="RNA METHYLASE-RELATED"/>
    <property type="match status" value="1"/>
</dbReference>
<evidence type="ECO:0000256" key="3">
    <source>
        <dbReference type="ARBA" id="ARBA00022679"/>
    </source>
</evidence>
<dbReference type="GO" id="GO:0015667">
    <property type="term" value="F:site-specific DNA-methyltransferase (cytosine-N4-specific) activity"/>
    <property type="evidence" value="ECO:0007669"/>
    <property type="project" value="UniProtKB-EC"/>
</dbReference>
<keyword evidence="3" id="KW-0808">Transferase</keyword>
<keyword evidence="4" id="KW-0949">S-adenosyl-L-methionine</keyword>
<keyword evidence="2" id="KW-0489">Methyltransferase</keyword>
<dbReference type="GO" id="GO:0003677">
    <property type="term" value="F:DNA binding"/>
    <property type="evidence" value="ECO:0007669"/>
    <property type="project" value="UniProtKB-KW"/>
</dbReference>
<dbReference type="InterPro" id="IPR002941">
    <property type="entry name" value="DNA_methylase_N4/N6"/>
</dbReference>
<reference evidence="10" key="1">
    <citation type="submission" date="2020-10" db="EMBL/GenBank/DDBJ databases">
        <authorList>
            <person name="Gilroy R."/>
        </authorList>
    </citation>
    <scope>NUCLEOTIDE SEQUENCE</scope>
    <source>
        <strain evidence="10">CHK152-2994</strain>
    </source>
</reference>
<dbReference type="GO" id="GO:0008170">
    <property type="term" value="F:N-methyltransferase activity"/>
    <property type="evidence" value="ECO:0007669"/>
    <property type="project" value="InterPro"/>
</dbReference>
<accession>A0A9D1FVV7</accession>
<evidence type="ECO:0000256" key="8">
    <source>
        <dbReference type="RuleBase" id="RU362026"/>
    </source>
</evidence>
<evidence type="ECO:0000313" key="10">
    <source>
        <dbReference type="EMBL" id="HIS83054.1"/>
    </source>
</evidence>